<keyword evidence="3" id="KW-1185">Reference proteome</keyword>
<accession>A0A8H6P9E6</accession>
<reference evidence="1" key="1">
    <citation type="submission" date="2020-06" db="EMBL/GenBank/DDBJ databases">
        <title>Draft genome sequences of strains closely related to Aspergillus parafelis and Aspergillus hiratsukae.</title>
        <authorList>
            <person name="Dos Santos R.A.C."/>
            <person name="Rivero-Menendez O."/>
            <person name="Steenwyk J.L."/>
            <person name="Mead M.E."/>
            <person name="Goldman G.H."/>
            <person name="Alastruey-Izquierdo A."/>
            <person name="Rokas A."/>
        </authorList>
    </citation>
    <scope>NUCLEOTIDE SEQUENCE</scope>
    <source>
        <strain evidence="1">CNM-CM5793</strain>
        <strain evidence="2">CNM-CM6106</strain>
    </source>
</reference>
<dbReference type="OrthoDB" id="4503510at2759"/>
<organism evidence="1 3">
    <name type="scientific">Aspergillus hiratsukae</name>
    <dbReference type="NCBI Taxonomy" id="1194566"/>
    <lineage>
        <taxon>Eukaryota</taxon>
        <taxon>Fungi</taxon>
        <taxon>Dikarya</taxon>
        <taxon>Ascomycota</taxon>
        <taxon>Pezizomycotina</taxon>
        <taxon>Eurotiomycetes</taxon>
        <taxon>Eurotiomycetidae</taxon>
        <taxon>Eurotiales</taxon>
        <taxon>Aspergillaceae</taxon>
        <taxon>Aspergillus</taxon>
        <taxon>Aspergillus subgen. Fumigati</taxon>
    </lineage>
</organism>
<dbReference type="AlphaFoldDB" id="A0A8H6P9E6"/>
<dbReference type="EMBL" id="JACBAD010002029">
    <property type="protein sequence ID" value="KAF7122117.1"/>
    <property type="molecule type" value="Genomic_DNA"/>
</dbReference>
<proteinExistence type="predicted"/>
<evidence type="ECO:0000313" key="1">
    <source>
        <dbReference type="EMBL" id="KAF7122117.1"/>
    </source>
</evidence>
<dbReference type="Proteomes" id="UP000662466">
    <property type="component" value="Unassembled WGS sequence"/>
</dbReference>
<dbReference type="Proteomes" id="UP000630445">
    <property type="component" value="Unassembled WGS sequence"/>
</dbReference>
<dbReference type="EMBL" id="JACBAF010002103">
    <property type="protein sequence ID" value="KAF7167667.1"/>
    <property type="molecule type" value="Genomic_DNA"/>
</dbReference>
<protein>
    <submittedName>
        <fullName evidence="1">Uncharacterized protein</fullName>
    </submittedName>
</protein>
<evidence type="ECO:0000313" key="2">
    <source>
        <dbReference type="EMBL" id="KAF7167667.1"/>
    </source>
</evidence>
<gene>
    <name evidence="1" type="ORF">CNMCM5793_000073</name>
    <name evidence="2" type="ORF">CNMCM6106_003119</name>
</gene>
<name>A0A8H6P9E6_9EURO</name>
<comment type="caution">
    <text evidence="1">The sequence shown here is derived from an EMBL/GenBank/DDBJ whole genome shotgun (WGS) entry which is preliminary data.</text>
</comment>
<evidence type="ECO:0000313" key="3">
    <source>
        <dbReference type="Proteomes" id="UP000630445"/>
    </source>
</evidence>
<sequence length="134" mass="15363">MDNSEQHDTDNTKTEMMSLSQYYRRLFKFRDSINSTNNGSWTKTAKQLIADGVRAEKENQDVIDWALAIKAELDKKLIELTSAPDDLESALKSQEMLFITLIQVVEKLIGAHEDDADGVQEVMKYMQETIDKMD</sequence>